<keyword evidence="3 4" id="KW-0315">Glutamine amidotransferase</keyword>
<dbReference type="GO" id="GO:0009236">
    <property type="term" value="P:cobalamin biosynthetic process"/>
    <property type="evidence" value="ECO:0007669"/>
    <property type="project" value="UniProtKB-UniRule"/>
</dbReference>
<dbReference type="GO" id="GO:0030170">
    <property type="term" value="F:pyridoxal phosphate binding"/>
    <property type="evidence" value="ECO:0007669"/>
    <property type="project" value="InterPro"/>
</dbReference>
<keyword evidence="2 4" id="KW-0169">Cobalamin biosynthesis</keyword>
<dbReference type="RefSeq" id="WP_016360784.1">
    <property type="nucleotide sequence ID" value="NZ_KE150238.1"/>
</dbReference>
<dbReference type="HOGENOM" id="CLU_013947_0_0_7"/>
<dbReference type="Gene3D" id="3.40.50.300">
    <property type="entry name" value="P-loop containing nucleotide triphosphate hydrolases"/>
    <property type="match status" value="1"/>
</dbReference>
<dbReference type="eggNOG" id="COG0079">
    <property type="taxonomic scope" value="Bacteria"/>
</dbReference>
<feature type="domain" description="Aminotransferase class I/classII large" evidence="6">
    <location>
        <begin position="25"/>
        <end position="349"/>
    </location>
</feature>
<dbReference type="OrthoDB" id="9808302at2"/>
<feature type="domain" description="CobB/CobQ-like glutamine amidotransferase" evidence="8">
    <location>
        <begin position="677"/>
        <end position="866"/>
    </location>
</feature>
<dbReference type="PANTHER" id="PTHR21343:SF1">
    <property type="entry name" value="COBYRIC ACID SYNTHASE"/>
    <property type="match status" value="1"/>
</dbReference>
<dbReference type="GO" id="GO:0003824">
    <property type="term" value="F:catalytic activity"/>
    <property type="evidence" value="ECO:0007669"/>
    <property type="project" value="InterPro"/>
</dbReference>
<dbReference type="PROSITE" id="PS51274">
    <property type="entry name" value="GATASE_COBBQ"/>
    <property type="match status" value="1"/>
</dbReference>
<dbReference type="InterPro" id="IPR015424">
    <property type="entry name" value="PyrdxlP-dep_Trfase"/>
</dbReference>
<organism evidence="9 10">
    <name type="scientific">Bilophila wadsworthia (strain 3_1_6)</name>
    <dbReference type="NCBI Taxonomy" id="563192"/>
    <lineage>
        <taxon>Bacteria</taxon>
        <taxon>Pseudomonadati</taxon>
        <taxon>Thermodesulfobacteriota</taxon>
        <taxon>Desulfovibrionia</taxon>
        <taxon>Desulfovibrionales</taxon>
        <taxon>Desulfovibrionaceae</taxon>
        <taxon>Bilophila</taxon>
    </lineage>
</organism>
<evidence type="ECO:0000259" key="7">
    <source>
        <dbReference type="Pfam" id="PF01656"/>
    </source>
</evidence>
<gene>
    <name evidence="4" type="primary">cobQ</name>
    <name evidence="9" type="ORF">HMPREF0179_05226</name>
</gene>
<dbReference type="NCBIfam" id="NF001989">
    <property type="entry name" value="PRK00784.1"/>
    <property type="match status" value="1"/>
</dbReference>
<dbReference type="GeneID" id="78086297"/>
<dbReference type="STRING" id="563192.HMPREF0179_05226"/>
<evidence type="ECO:0000256" key="3">
    <source>
        <dbReference type="ARBA" id="ARBA00022962"/>
    </source>
</evidence>
<evidence type="ECO:0000256" key="4">
    <source>
        <dbReference type="HAMAP-Rule" id="MF_00028"/>
    </source>
</evidence>
<evidence type="ECO:0000256" key="1">
    <source>
        <dbReference type="ARBA" id="ARBA00004953"/>
    </source>
</evidence>
<dbReference type="InterPro" id="IPR027417">
    <property type="entry name" value="P-loop_NTPase"/>
</dbReference>
<dbReference type="Proteomes" id="UP000006034">
    <property type="component" value="Unassembled WGS sequence"/>
</dbReference>
<dbReference type="InterPro" id="IPR033949">
    <property type="entry name" value="CobQ_GATase1"/>
</dbReference>
<dbReference type="InterPro" id="IPR004459">
    <property type="entry name" value="CobQ_synth"/>
</dbReference>
<dbReference type="NCBIfam" id="TIGR00313">
    <property type="entry name" value="cobQ"/>
    <property type="match status" value="1"/>
</dbReference>
<evidence type="ECO:0000259" key="8">
    <source>
        <dbReference type="Pfam" id="PF07685"/>
    </source>
</evidence>
<comment type="similarity">
    <text evidence="4">Belongs to the CobB/CobQ family. CobQ subfamily.</text>
</comment>
<reference evidence="9 10" key="1">
    <citation type="submission" date="2010-10" db="EMBL/GenBank/DDBJ databases">
        <authorList>
            <consortium name="The Broad Institute Genome Sequencing Platform"/>
            <person name="Ward D."/>
            <person name="Earl A."/>
            <person name="Feldgarden M."/>
            <person name="Young S.K."/>
            <person name="Gargeya S."/>
            <person name="Zeng Q."/>
            <person name="Alvarado L."/>
            <person name="Berlin A."/>
            <person name="Bochicchio J."/>
            <person name="Chapman S.B."/>
            <person name="Chen Z."/>
            <person name="Freedman E."/>
            <person name="Gellesch M."/>
            <person name="Goldberg J."/>
            <person name="Griggs A."/>
            <person name="Gujja S."/>
            <person name="Heilman E."/>
            <person name="Heiman D."/>
            <person name="Howarth C."/>
            <person name="Mehta T."/>
            <person name="Neiman D."/>
            <person name="Pearson M."/>
            <person name="Roberts A."/>
            <person name="Saif S."/>
            <person name="Shea T."/>
            <person name="Shenoy N."/>
            <person name="Sisk P."/>
            <person name="Stolte C."/>
            <person name="Sykes S."/>
            <person name="White J."/>
            <person name="Yandava C."/>
            <person name="Allen-Vercoe E."/>
            <person name="Sibley C."/>
            <person name="Ambrose C.E."/>
            <person name="Strauss J."/>
            <person name="Daigneault M."/>
            <person name="Haas B."/>
            <person name="Nusbaum C."/>
            <person name="Birren B."/>
        </authorList>
    </citation>
    <scope>NUCLEOTIDE SEQUENCE [LARGE SCALE GENOMIC DNA]</scope>
    <source>
        <strain evidence="9 10">3_1_6</strain>
    </source>
</reference>
<comment type="caution">
    <text evidence="9">The sequence shown here is derived from an EMBL/GenBank/DDBJ whole genome shotgun (WGS) entry which is preliminary data.</text>
</comment>
<sequence length="920" mass="99008">MKLDAHGGDLLAMASVSKRDPASLLDFSVNVRPEGAPEFLRAALVRANTGLAAYPSPNAEEALAAAARRYGLPAGRFAFGNGSNELIHALARVLKRRGAPCVSIVEPAFSEYALACRLAGLESSPLWGGIGSGADGQPSGDLLAGLAETPSGSAVFLANPCNPSGLFRTPGECLSLLAARPDLLWIIDEAFIEYAGPEADVSILRRMPSNGVVLRSLTKFHALPGVRIGYLAASAELAEAVRADLPAWNVNVFALSAAVAALGDTSDFAERARAENAERRADLAAVLSGLPGVEVFPSSANYMLFRWRGAPKDLYGILLRRFGIAVRDCSNYCGLDDGTWFRAAVRFSEEHHRLAGALREVMEEGDVPKKSAADTPLLAYGGMKSREEDEGDLSLKKISPSPADVPISGSSSVFPAGRSSRRTPALMLQGTSSNAGKSILAAAYCRIFRQDGYNVAPFKAQNMSLNSGVTANGDEMSRAQIVQAQAARADPDARMNPILLKPHSDTGSQVVILGQPLGHMDVLEYFGKKRELWSAVTDSYDSLAAECDIVVLEGAGSPGEINLKSHDLVNMRMADYARASVLLVGDIDRGGLYASFLGTWMSFTDAERRLLTGYIVNRFRGDASLLGPAHDYMLAHTGVPVLGTIPYIRDLNIPEEDMAGFSWGHTDCGEKKAGTLDIAVVMLRHVSNYTDFAPLAAEPDVRLRPVRRAEEWGDPDVVMLPGSKSVVPDLDDLRRSGLADNILGHAERGKWIFGICGGLQILGRAILDPHGIESAAPEVPGLGLMDLRSTFAADKTLVRVARAETPLGVPSGGYEIHHGLTDHGPSALPLFLRADRTYPSEAERICGYVSGRRWATYLHGVFDDDTFRRTWIDHVRTDLGLTPQRRCLASYDLEKALDRLADVVRANSDMETIYRSMGLK</sequence>
<feature type="region of interest" description="Disordered" evidence="5">
    <location>
        <begin position="399"/>
        <end position="419"/>
    </location>
</feature>
<dbReference type="Pfam" id="PF00155">
    <property type="entry name" value="Aminotran_1_2"/>
    <property type="match status" value="1"/>
</dbReference>
<feature type="domain" description="CobQ/CobB/MinD/ParA nucleotide binding" evidence="7">
    <location>
        <begin position="427"/>
        <end position="654"/>
    </location>
</feature>
<evidence type="ECO:0000256" key="2">
    <source>
        <dbReference type="ARBA" id="ARBA00022573"/>
    </source>
</evidence>
<dbReference type="SUPFAM" id="SSF52540">
    <property type="entry name" value="P-loop containing nucleoside triphosphate hydrolases"/>
    <property type="match status" value="1"/>
</dbReference>
<comment type="function">
    <text evidence="4">Catalyzes amidations at positions B, D, E, and G on adenosylcobyrinic A,C-diamide. NH(2) groups are provided by glutamine, and one molecule of ATP is hydrogenolyzed for each amidation.</text>
</comment>
<dbReference type="InterPro" id="IPR015422">
    <property type="entry name" value="PyrdxlP-dep_Trfase_small"/>
</dbReference>
<accession>S2LL29</accession>
<dbReference type="Gene3D" id="3.40.50.880">
    <property type="match status" value="1"/>
</dbReference>
<dbReference type="AlphaFoldDB" id="S2LL29"/>
<protein>
    <recommendedName>
        <fullName evidence="4">Cobyric acid synthase</fullName>
    </recommendedName>
</protein>
<dbReference type="GO" id="GO:0015420">
    <property type="term" value="F:ABC-type vitamin B12 transporter activity"/>
    <property type="evidence" value="ECO:0007669"/>
    <property type="project" value="UniProtKB-UniRule"/>
</dbReference>
<dbReference type="HAMAP" id="MF_00028">
    <property type="entry name" value="CobQ"/>
    <property type="match status" value="1"/>
</dbReference>
<comment type="pathway">
    <text evidence="1 4">Cofactor biosynthesis; adenosylcobalamin biosynthesis.</text>
</comment>
<dbReference type="SUPFAM" id="SSF52317">
    <property type="entry name" value="Class I glutamine amidotransferase-like"/>
    <property type="match status" value="1"/>
</dbReference>
<reference evidence="9 10" key="2">
    <citation type="submission" date="2013-04" db="EMBL/GenBank/DDBJ databases">
        <title>The Genome Sequence of Bilophila wadsworthia 3_1_6.</title>
        <authorList>
            <consortium name="The Broad Institute Genomics Platform"/>
            <person name="Earl A."/>
            <person name="Ward D."/>
            <person name="Feldgarden M."/>
            <person name="Gevers D."/>
            <person name="Sibley C."/>
            <person name="Strauss J."/>
            <person name="Allen-Vercoe E."/>
            <person name="Walker B."/>
            <person name="Young S."/>
            <person name="Zeng Q."/>
            <person name="Gargeya S."/>
            <person name="Fitzgerald M."/>
            <person name="Haas B."/>
            <person name="Abouelleil A."/>
            <person name="Allen A.W."/>
            <person name="Alvarado L."/>
            <person name="Arachchi H.M."/>
            <person name="Berlin A.M."/>
            <person name="Chapman S.B."/>
            <person name="Gainer-Dewar J."/>
            <person name="Goldberg J."/>
            <person name="Griggs A."/>
            <person name="Gujja S."/>
            <person name="Hansen M."/>
            <person name="Howarth C."/>
            <person name="Imamovic A."/>
            <person name="Ireland A."/>
            <person name="Larimer J."/>
            <person name="McCowan C."/>
            <person name="Murphy C."/>
            <person name="Pearson M."/>
            <person name="Poon T.W."/>
            <person name="Priest M."/>
            <person name="Roberts A."/>
            <person name="Saif S."/>
            <person name="Shea T."/>
            <person name="Sisk P."/>
            <person name="Sykes S."/>
            <person name="Wortman J."/>
            <person name="Nusbaum C."/>
            <person name="Birren B."/>
        </authorList>
    </citation>
    <scope>NUCLEOTIDE SEQUENCE [LARGE SCALE GENOMIC DNA]</scope>
    <source>
        <strain evidence="9 10">3_1_6</strain>
    </source>
</reference>
<dbReference type="InterPro" id="IPR011698">
    <property type="entry name" value="GATase_3"/>
</dbReference>
<dbReference type="Gene3D" id="3.90.1150.10">
    <property type="entry name" value="Aspartate Aminotransferase, domain 1"/>
    <property type="match status" value="1"/>
</dbReference>
<dbReference type="InterPro" id="IPR002586">
    <property type="entry name" value="CobQ/CobB/MinD/ParA_Nub-bd_dom"/>
</dbReference>
<evidence type="ECO:0000313" key="10">
    <source>
        <dbReference type="Proteomes" id="UP000006034"/>
    </source>
</evidence>
<evidence type="ECO:0000313" key="9">
    <source>
        <dbReference type="EMBL" id="EPC05944.1"/>
    </source>
</evidence>
<dbReference type="eggNOG" id="COG1492">
    <property type="taxonomic scope" value="Bacteria"/>
</dbReference>
<proteinExistence type="inferred from homology"/>
<dbReference type="UniPathway" id="UPA00148"/>
<dbReference type="PANTHER" id="PTHR21343">
    <property type="entry name" value="DETHIOBIOTIN SYNTHETASE"/>
    <property type="match status" value="1"/>
</dbReference>
<dbReference type="CDD" id="cd01750">
    <property type="entry name" value="GATase1_CobQ"/>
    <property type="match status" value="1"/>
</dbReference>
<keyword evidence="10" id="KW-1185">Reference proteome</keyword>
<dbReference type="EMBL" id="ADCP02000001">
    <property type="protein sequence ID" value="EPC05944.1"/>
    <property type="molecule type" value="Genomic_DNA"/>
</dbReference>
<feature type="active site" description="Nucleophile" evidence="4">
    <location>
        <position position="756"/>
    </location>
</feature>
<dbReference type="InterPro" id="IPR015421">
    <property type="entry name" value="PyrdxlP-dep_Trfase_major"/>
</dbReference>
<feature type="active site" evidence="4">
    <location>
        <position position="859"/>
    </location>
</feature>
<dbReference type="CDD" id="cd00609">
    <property type="entry name" value="AAT_like"/>
    <property type="match status" value="1"/>
</dbReference>
<dbReference type="Pfam" id="PF01656">
    <property type="entry name" value="CbiA"/>
    <property type="match status" value="1"/>
</dbReference>
<evidence type="ECO:0000256" key="5">
    <source>
        <dbReference type="SAM" id="MobiDB-lite"/>
    </source>
</evidence>
<dbReference type="SUPFAM" id="SSF53383">
    <property type="entry name" value="PLP-dependent transferases"/>
    <property type="match status" value="1"/>
</dbReference>
<dbReference type="InterPro" id="IPR029062">
    <property type="entry name" value="Class_I_gatase-like"/>
</dbReference>
<dbReference type="Gene3D" id="3.40.640.10">
    <property type="entry name" value="Type I PLP-dependent aspartate aminotransferase-like (Major domain)"/>
    <property type="match status" value="1"/>
</dbReference>
<dbReference type="InterPro" id="IPR004839">
    <property type="entry name" value="Aminotransferase_I/II_large"/>
</dbReference>
<dbReference type="InterPro" id="IPR047045">
    <property type="entry name" value="CobQ_N"/>
</dbReference>
<evidence type="ECO:0000259" key="6">
    <source>
        <dbReference type="Pfam" id="PF00155"/>
    </source>
</evidence>
<dbReference type="Pfam" id="PF07685">
    <property type="entry name" value="GATase_3"/>
    <property type="match status" value="1"/>
</dbReference>
<dbReference type="CDD" id="cd05389">
    <property type="entry name" value="CobQ_N"/>
    <property type="match status" value="1"/>
</dbReference>
<name>S2LL29_BILW3</name>